<keyword evidence="1" id="KW-1133">Transmembrane helix</keyword>
<evidence type="ECO:0000313" key="5">
    <source>
        <dbReference type="Proteomes" id="UP000245839"/>
    </source>
</evidence>
<accession>A0A2Y9C1Q3</accession>
<evidence type="ECO:0000259" key="2">
    <source>
        <dbReference type="Pfam" id="PF10881"/>
    </source>
</evidence>
<reference evidence="4 6" key="1">
    <citation type="submission" date="2016-10" db="EMBL/GenBank/DDBJ databases">
        <authorList>
            <person name="Cai Z."/>
        </authorList>
    </citation>
    <scope>NUCLEOTIDE SEQUENCE [LARGE SCALE GENOMIC DNA]</scope>
    <source>
        <strain evidence="4 6">DSM 25227</strain>
    </source>
</reference>
<feature type="transmembrane region" description="Helical" evidence="1">
    <location>
        <begin position="20"/>
        <end position="41"/>
    </location>
</feature>
<organism evidence="4 6">
    <name type="scientific">Jannaschia seohaensis</name>
    <dbReference type="NCBI Taxonomy" id="475081"/>
    <lineage>
        <taxon>Bacteria</taxon>
        <taxon>Pseudomonadati</taxon>
        <taxon>Pseudomonadota</taxon>
        <taxon>Alphaproteobacteria</taxon>
        <taxon>Rhodobacterales</taxon>
        <taxon>Roseobacteraceae</taxon>
        <taxon>Jannaschia</taxon>
    </lineage>
</organism>
<dbReference type="Proteomes" id="UP000245839">
    <property type="component" value="Unassembled WGS sequence"/>
</dbReference>
<feature type="domain" description="DUF2726" evidence="2">
    <location>
        <begin position="92"/>
        <end position="213"/>
    </location>
</feature>
<evidence type="ECO:0000313" key="6">
    <source>
        <dbReference type="Proteomes" id="UP000251571"/>
    </source>
</evidence>
<dbReference type="AlphaFoldDB" id="A0A2Y9C1Q3"/>
<protein>
    <submittedName>
        <fullName evidence="3">Uncharacterized protein DUF2726</fullName>
    </submittedName>
</protein>
<keyword evidence="1" id="KW-0812">Transmembrane</keyword>
<dbReference type="EMBL" id="UETC01000007">
    <property type="protein sequence ID" value="SSA48352.1"/>
    <property type="molecule type" value="Genomic_DNA"/>
</dbReference>
<dbReference type="EMBL" id="QGDJ01000007">
    <property type="protein sequence ID" value="PWJ17015.1"/>
    <property type="molecule type" value="Genomic_DNA"/>
</dbReference>
<reference evidence="3 5" key="2">
    <citation type="submission" date="2018-03" db="EMBL/GenBank/DDBJ databases">
        <title>Genomic Encyclopedia of Archaeal and Bacterial Type Strains, Phase II (KMG-II): from individual species to whole genera.</title>
        <authorList>
            <person name="Goeker M."/>
        </authorList>
    </citation>
    <scope>NUCLEOTIDE SEQUENCE [LARGE SCALE GENOMIC DNA]</scope>
    <source>
        <strain evidence="3 5">DSM 25227</strain>
    </source>
</reference>
<proteinExistence type="predicted"/>
<dbReference type="InterPro" id="IPR024402">
    <property type="entry name" value="DUF2726"/>
</dbReference>
<name>A0A2Y9C1Q3_9RHOB</name>
<dbReference type="Proteomes" id="UP000251571">
    <property type="component" value="Unassembled WGS sequence"/>
</dbReference>
<evidence type="ECO:0000313" key="4">
    <source>
        <dbReference type="EMBL" id="SSA48352.1"/>
    </source>
</evidence>
<evidence type="ECO:0000313" key="3">
    <source>
        <dbReference type="EMBL" id="PWJ17015.1"/>
    </source>
</evidence>
<keyword evidence="5" id="KW-1185">Reference proteome</keyword>
<dbReference type="RefSeq" id="WP_170125448.1">
    <property type="nucleotide sequence ID" value="NZ_QGDJ01000007.1"/>
</dbReference>
<gene>
    <name evidence="3" type="ORF">BCF38_107128</name>
    <name evidence="4" type="ORF">SAMN05421539_107128</name>
</gene>
<sequence>MEFLVPPQSSPILETLITQVGPIAALALVATILIAALKPVVSGRRRKTYRQSRKTNVVAMRAAPRTETPAKKENDAAQSSLAALSQCNLDTRSLMSKAQARLGEQLAGYCSERNLRIHAETAMSAILSVQHPDRNMRSQGFNAISRKRVDFCLTDQTNRPVCVVEYQGGGHWTSGGAATERRDKTKRAAFAMARLPLLEVPAKWDWTDISRQLDALLSQGTAAQGFKSRFDPQEP</sequence>
<dbReference type="Pfam" id="PF10881">
    <property type="entry name" value="DUF2726"/>
    <property type="match status" value="1"/>
</dbReference>
<keyword evidence="1" id="KW-0472">Membrane</keyword>
<evidence type="ECO:0000256" key="1">
    <source>
        <dbReference type="SAM" id="Phobius"/>
    </source>
</evidence>